<sequence length="174" mass="20051">MTPTRKKQLFLISGASCVGKSTLCEELFRKETAYIVLESDLIWREVYDTPEDNYRAFRQVWMRICSNVSQIGLPVVLCGCAIPEQFEALPERSLFTETHYLAAVCSDAEMRRRICEGRGVTDEKWIRSSLDFNRWLRENAGQTNPKITLLDTTSLTPQQAAVLADRWIMERLKP</sequence>
<reference evidence="1" key="2">
    <citation type="journal article" date="2021" name="PeerJ">
        <title>Extensive microbial diversity within the chicken gut microbiome revealed by metagenomics and culture.</title>
        <authorList>
            <person name="Gilroy R."/>
            <person name="Ravi A."/>
            <person name="Getino M."/>
            <person name="Pursley I."/>
            <person name="Horton D.L."/>
            <person name="Alikhan N.F."/>
            <person name="Baker D."/>
            <person name="Gharbi K."/>
            <person name="Hall N."/>
            <person name="Watson M."/>
            <person name="Adriaenssens E.M."/>
            <person name="Foster-Nyarko E."/>
            <person name="Jarju S."/>
            <person name="Secka A."/>
            <person name="Antonio M."/>
            <person name="Oren A."/>
            <person name="Chaudhuri R.R."/>
            <person name="La Ragione R."/>
            <person name="Hildebrand F."/>
            <person name="Pallen M.J."/>
        </authorList>
    </citation>
    <scope>NUCLEOTIDE SEQUENCE</scope>
    <source>
        <strain evidence="1">ChiSxjej1B13-7958</strain>
    </source>
</reference>
<dbReference type="InterPro" id="IPR027417">
    <property type="entry name" value="P-loop_NTPase"/>
</dbReference>
<dbReference type="EMBL" id="DVGZ01000041">
    <property type="protein sequence ID" value="HIR46868.1"/>
    <property type="molecule type" value="Genomic_DNA"/>
</dbReference>
<gene>
    <name evidence="1" type="ORF">IAB89_04285</name>
</gene>
<dbReference type="Proteomes" id="UP000824242">
    <property type="component" value="Unassembled WGS sequence"/>
</dbReference>
<proteinExistence type="predicted"/>
<protein>
    <submittedName>
        <fullName evidence="1">AAA family ATPase</fullName>
    </submittedName>
</protein>
<accession>A0A9D1ANU4</accession>
<dbReference type="SUPFAM" id="SSF52540">
    <property type="entry name" value="P-loop containing nucleoside triphosphate hydrolases"/>
    <property type="match status" value="1"/>
</dbReference>
<name>A0A9D1ANU4_9FIRM</name>
<evidence type="ECO:0000313" key="1">
    <source>
        <dbReference type="EMBL" id="HIR46868.1"/>
    </source>
</evidence>
<dbReference type="Gene3D" id="3.40.50.300">
    <property type="entry name" value="P-loop containing nucleotide triphosphate hydrolases"/>
    <property type="match status" value="1"/>
</dbReference>
<dbReference type="AlphaFoldDB" id="A0A9D1ANU4"/>
<reference evidence="1" key="1">
    <citation type="submission" date="2020-10" db="EMBL/GenBank/DDBJ databases">
        <authorList>
            <person name="Gilroy R."/>
        </authorList>
    </citation>
    <scope>NUCLEOTIDE SEQUENCE</scope>
    <source>
        <strain evidence="1">ChiSxjej1B13-7958</strain>
    </source>
</reference>
<comment type="caution">
    <text evidence="1">The sequence shown here is derived from an EMBL/GenBank/DDBJ whole genome shotgun (WGS) entry which is preliminary data.</text>
</comment>
<evidence type="ECO:0000313" key="2">
    <source>
        <dbReference type="Proteomes" id="UP000824242"/>
    </source>
</evidence>
<organism evidence="1 2">
    <name type="scientific">Candidatus Caccousia avicola</name>
    <dbReference type="NCBI Taxonomy" id="2840721"/>
    <lineage>
        <taxon>Bacteria</taxon>
        <taxon>Bacillati</taxon>
        <taxon>Bacillota</taxon>
        <taxon>Clostridia</taxon>
        <taxon>Eubacteriales</taxon>
        <taxon>Oscillospiraceae</taxon>
        <taxon>Oscillospiraceae incertae sedis</taxon>
        <taxon>Candidatus Caccousia</taxon>
    </lineage>
</organism>